<dbReference type="GO" id="GO:0140664">
    <property type="term" value="F:ATP-dependent DNA damage sensor activity"/>
    <property type="evidence" value="ECO:0007669"/>
    <property type="project" value="InterPro"/>
</dbReference>
<feature type="compositionally biased region" description="Low complexity" evidence="5">
    <location>
        <begin position="1288"/>
        <end position="1301"/>
    </location>
</feature>
<dbReference type="InterPro" id="IPR000477">
    <property type="entry name" value="RT_dom"/>
</dbReference>
<feature type="compositionally biased region" description="Polar residues" evidence="5">
    <location>
        <begin position="2477"/>
        <end position="2486"/>
    </location>
</feature>
<feature type="compositionally biased region" description="Polar residues" evidence="5">
    <location>
        <begin position="1302"/>
        <end position="1343"/>
    </location>
</feature>
<feature type="compositionally biased region" description="Acidic residues" evidence="5">
    <location>
        <begin position="2539"/>
        <end position="2549"/>
    </location>
</feature>
<accession>A0A9P1N4F6</accession>
<dbReference type="InterPro" id="IPR045076">
    <property type="entry name" value="MutS"/>
</dbReference>
<evidence type="ECO:0000256" key="4">
    <source>
        <dbReference type="ARBA" id="ARBA00023125"/>
    </source>
</evidence>
<evidence type="ECO:0000259" key="6">
    <source>
        <dbReference type="PROSITE" id="PS50878"/>
    </source>
</evidence>
<feature type="compositionally biased region" description="Low complexity" evidence="5">
    <location>
        <begin position="1081"/>
        <end position="1102"/>
    </location>
</feature>
<feature type="region of interest" description="Disordered" evidence="5">
    <location>
        <begin position="918"/>
        <end position="937"/>
    </location>
</feature>
<name>A0A9P1N4F6_9PELO</name>
<dbReference type="InterPro" id="IPR000432">
    <property type="entry name" value="DNA_mismatch_repair_MutS_C"/>
</dbReference>
<comment type="caution">
    <text evidence="7">The sequence shown here is derived from an EMBL/GenBank/DDBJ whole genome shotgun (WGS) entry which is preliminary data.</text>
</comment>
<evidence type="ECO:0000256" key="3">
    <source>
        <dbReference type="ARBA" id="ARBA00022840"/>
    </source>
</evidence>
<dbReference type="InterPro" id="IPR043502">
    <property type="entry name" value="DNA/RNA_pol_sf"/>
</dbReference>
<dbReference type="SMART" id="SM00534">
    <property type="entry name" value="MUTSac"/>
    <property type="match status" value="1"/>
</dbReference>
<feature type="region of interest" description="Disordered" evidence="5">
    <location>
        <begin position="1499"/>
        <end position="1543"/>
    </location>
</feature>
<dbReference type="GO" id="GO:0006298">
    <property type="term" value="P:mismatch repair"/>
    <property type="evidence" value="ECO:0007669"/>
    <property type="project" value="InterPro"/>
</dbReference>
<dbReference type="Pfam" id="PF00488">
    <property type="entry name" value="MutS_V"/>
    <property type="match status" value="1"/>
</dbReference>
<feature type="compositionally biased region" description="Polar residues" evidence="5">
    <location>
        <begin position="1063"/>
        <end position="1075"/>
    </location>
</feature>
<feature type="compositionally biased region" description="Low complexity" evidence="5">
    <location>
        <begin position="2508"/>
        <end position="2518"/>
    </location>
</feature>
<feature type="compositionally biased region" description="Basic and acidic residues" evidence="5">
    <location>
        <begin position="928"/>
        <end position="937"/>
    </location>
</feature>
<keyword evidence="4" id="KW-0238">DNA-binding</keyword>
<dbReference type="InterPro" id="IPR036187">
    <property type="entry name" value="DNA_mismatch_repair_MutS_sf"/>
</dbReference>
<keyword evidence="2" id="KW-0547">Nucleotide-binding</keyword>
<dbReference type="GO" id="GO:0030983">
    <property type="term" value="F:mismatched DNA binding"/>
    <property type="evidence" value="ECO:0007669"/>
    <property type="project" value="InterPro"/>
</dbReference>
<dbReference type="InterPro" id="IPR007696">
    <property type="entry name" value="DNA_mismatch_repair_MutS_core"/>
</dbReference>
<feature type="compositionally biased region" description="Polar residues" evidence="5">
    <location>
        <begin position="1190"/>
        <end position="1255"/>
    </location>
</feature>
<dbReference type="GO" id="GO:0005524">
    <property type="term" value="F:ATP binding"/>
    <property type="evidence" value="ECO:0007669"/>
    <property type="project" value="UniProtKB-KW"/>
</dbReference>
<feature type="compositionally biased region" description="Acidic residues" evidence="5">
    <location>
        <begin position="1010"/>
        <end position="1019"/>
    </location>
</feature>
<dbReference type="PANTHER" id="PTHR11361:SF20">
    <property type="entry name" value="MUTS PROTEIN HOMOLOG 5"/>
    <property type="match status" value="1"/>
</dbReference>
<dbReference type="PANTHER" id="PTHR11361">
    <property type="entry name" value="DNA MISMATCH REPAIR PROTEIN MUTS FAMILY MEMBER"/>
    <property type="match status" value="1"/>
</dbReference>
<keyword evidence="8" id="KW-1185">Reference proteome</keyword>
<dbReference type="Pfam" id="PF03372">
    <property type="entry name" value="Exo_endo_phos"/>
    <property type="match status" value="1"/>
</dbReference>
<feature type="compositionally biased region" description="Polar residues" evidence="5">
    <location>
        <begin position="1379"/>
        <end position="1394"/>
    </location>
</feature>
<evidence type="ECO:0000256" key="1">
    <source>
        <dbReference type="ARBA" id="ARBA00006271"/>
    </source>
</evidence>
<dbReference type="CDD" id="cd01650">
    <property type="entry name" value="RT_nLTR_like"/>
    <property type="match status" value="1"/>
</dbReference>
<evidence type="ECO:0000313" key="7">
    <source>
        <dbReference type="EMBL" id="CAI5449499.1"/>
    </source>
</evidence>
<dbReference type="Pfam" id="PF00078">
    <property type="entry name" value="RVT_1"/>
    <property type="match status" value="1"/>
</dbReference>
<feature type="region of interest" description="Disordered" evidence="5">
    <location>
        <begin position="2477"/>
        <end position="2551"/>
    </location>
</feature>
<dbReference type="InterPro" id="IPR036691">
    <property type="entry name" value="Endo/exonu/phosph_ase_sf"/>
</dbReference>
<evidence type="ECO:0000256" key="2">
    <source>
        <dbReference type="ARBA" id="ARBA00022741"/>
    </source>
</evidence>
<dbReference type="InterPro" id="IPR005135">
    <property type="entry name" value="Endo/exonuclease/phosphatase"/>
</dbReference>
<dbReference type="Gene3D" id="3.40.50.300">
    <property type="entry name" value="P-loop containing nucleotide triphosphate hydrolases"/>
    <property type="match status" value="1"/>
</dbReference>
<dbReference type="GO" id="GO:0051026">
    <property type="term" value="P:chiasma assembly"/>
    <property type="evidence" value="ECO:0007669"/>
    <property type="project" value="TreeGrafter"/>
</dbReference>
<dbReference type="Pfam" id="PF05190">
    <property type="entry name" value="MutS_IV"/>
    <property type="match status" value="1"/>
</dbReference>
<reference evidence="7" key="1">
    <citation type="submission" date="2022-11" db="EMBL/GenBank/DDBJ databases">
        <authorList>
            <person name="Kikuchi T."/>
        </authorList>
    </citation>
    <scope>NUCLEOTIDE SEQUENCE</scope>
    <source>
        <strain evidence="7">PS1010</strain>
    </source>
</reference>
<feature type="domain" description="Reverse transcriptase" evidence="6">
    <location>
        <begin position="2030"/>
        <end position="2297"/>
    </location>
</feature>
<feature type="compositionally biased region" description="Low complexity" evidence="5">
    <location>
        <begin position="1177"/>
        <end position="1189"/>
    </location>
</feature>
<dbReference type="InterPro" id="IPR027417">
    <property type="entry name" value="P-loop_NTPase"/>
</dbReference>
<keyword evidence="3" id="KW-0067">ATP-binding</keyword>
<dbReference type="SUPFAM" id="SSF48334">
    <property type="entry name" value="DNA repair protein MutS, domain III"/>
    <property type="match status" value="1"/>
</dbReference>
<organism evidence="7 8">
    <name type="scientific">Caenorhabditis angaria</name>
    <dbReference type="NCBI Taxonomy" id="860376"/>
    <lineage>
        <taxon>Eukaryota</taxon>
        <taxon>Metazoa</taxon>
        <taxon>Ecdysozoa</taxon>
        <taxon>Nematoda</taxon>
        <taxon>Chromadorea</taxon>
        <taxon>Rhabditida</taxon>
        <taxon>Rhabditina</taxon>
        <taxon>Rhabditomorpha</taxon>
        <taxon>Rhabditoidea</taxon>
        <taxon>Rhabditidae</taxon>
        <taxon>Peloderinae</taxon>
        <taxon>Caenorhabditis</taxon>
    </lineage>
</organism>
<comment type="similarity">
    <text evidence="1">Belongs to the DNA mismatch repair MutS family.</text>
</comment>
<dbReference type="OrthoDB" id="29596at2759"/>
<evidence type="ECO:0000313" key="8">
    <source>
        <dbReference type="Proteomes" id="UP001152747"/>
    </source>
</evidence>
<feature type="region of interest" description="Disordered" evidence="5">
    <location>
        <begin position="1364"/>
        <end position="1396"/>
    </location>
</feature>
<feature type="region of interest" description="Disordered" evidence="5">
    <location>
        <begin position="971"/>
        <end position="1347"/>
    </location>
</feature>
<dbReference type="EMBL" id="CANHGI010000004">
    <property type="protein sequence ID" value="CAI5449499.1"/>
    <property type="molecule type" value="Genomic_DNA"/>
</dbReference>
<dbReference type="InterPro" id="IPR007861">
    <property type="entry name" value="DNA_mismatch_repair_MutS_clamp"/>
</dbReference>
<dbReference type="GO" id="GO:0005634">
    <property type="term" value="C:nucleus"/>
    <property type="evidence" value="ECO:0007669"/>
    <property type="project" value="TreeGrafter"/>
</dbReference>
<protein>
    <recommendedName>
        <fullName evidence="6">Reverse transcriptase domain-containing protein</fullName>
    </recommendedName>
</protein>
<dbReference type="SUPFAM" id="SSF56672">
    <property type="entry name" value="DNA/RNA polymerases"/>
    <property type="match status" value="1"/>
</dbReference>
<dbReference type="Pfam" id="PF05192">
    <property type="entry name" value="MutS_III"/>
    <property type="match status" value="1"/>
</dbReference>
<dbReference type="Gene3D" id="1.10.1420.10">
    <property type="match status" value="1"/>
</dbReference>
<dbReference type="SMART" id="SM00533">
    <property type="entry name" value="MUTSd"/>
    <property type="match status" value="1"/>
</dbReference>
<proteinExistence type="inferred from homology"/>
<evidence type="ECO:0000256" key="5">
    <source>
        <dbReference type="SAM" id="MobiDB-lite"/>
    </source>
</evidence>
<dbReference type="Proteomes" id="UP001152747">
    <property type="component" value="Unassembled WGS sequence"/>
</dbReference>
<feature type="compositionally biased region" description="Polar residues" evidence="5">
    <location>
        <begin position="1112"/>
        <end position="1146"/>
    </location>
</feature>
<dbReference type="CDD" id="cd09076">
    <property type="entry name" value="L1-EN"/>
    <property type="match status" value="1"/>
</dbReference>
<sequence>MDTRWRYHGAKRGGGINGFIRNRGKKPKSVATSFIPRLNGNGNHEERDDREAPPIEMNLKDYQDETILCFSYASSLLGAAIYEQSTQIVRVMNDISEDSTFEYIKRLIDTINPSIILANNSQDMKLINMLTQRYGSKEDVEENARNQDLLSDSIPRWDPSITTDETDTRIEEDPDSDEEFDNSSLVKFIKLTNNFYRFKKSMDRLNELFNADDVTSTEEERELMVKMRIDMNSTNMIRSFGALLFYLDETRLGVENAPLNVRSPVKAIKTFVLGNHVEIDFNTFKALDIMHCDEKRKKGVPQKYSIFALLNRCKSTMGRRCLKKWCRNPTTSREILKIRHKFIHFFLQDCHRPMTAKIVRLLNHVKGLDHIFHRFQTGTAELIHWDGFIQTISALCEIIEALQLTALREHIFEEHVSIRDISELIVIIKSIIDFEESRTEGRVAVCVGVDNYLDEYKYTFRALPSVLTSLAEQEAERLGISGDDNCTCVYVPLIGYLISLPKTFPIHEHEGIQLVYETDSEFRIKNETTEYLEEEIGDIRMQIIDREASIILRLKKMILQKKRKILSFLNIASQIDVYIALGLVASELGWNCPSLVEESIIEAMDLNHPLAAKITKNEFVSNRVVSGSDGTRVSIITGPNACGKSVYMKQVGVLVFLAHIGSFVPARHAKIGPVDRIVTRMFTVDTVLDGMSTFAKDVEQVAVALRKATNNSLVIVDEFGKGTMMEVGLSLLASTLTYWIEKGAEKCPHIFISSHFHALPKYIPVENNMVAFLTFRVNRLAGGRTEYSFKLVEGVVDCSFAMSVAKDEGIDIEDVGRACQIYASIKDGASIASIQLKSREESGECEDGVEKNCDQVLEAEEDQDLMDVVEKIQLRKMENVLKTKAKRTLADDNLVGDTRGVDKRMWDSTQNLLREDENITEETQMQAEKTEKWISDQRKPSNLSVSFAITSKSGETKEPSDLFQYLEDAFGKEKSPEKSANSPGIQENLEKPKQVAITRQETPPSPTLFSDDDEEEEEERTVVLTEESISSAPIFSTPQMEAARKRMKLDLSSSKSKEPQFKTPISISRNSNSPAIRNAENLNTTTQSTSAAAQQLLTQSTQRLESQKSSRTETPMEIQQSEYQTQRSSRNSTRNDLSQKSGLNSSRSEKRFGESPGQKSIMNTSRSSVHTTIPIESQQSSRTSTPSSRNDLSQKSMLNTSRSSFAAETPIESQKSSRTLTPASQNIFSQKSMLNTSRSSFAAETPMESQKSSRILTPADFSQKLMNTSRFSVRAETPKESQNPDFPTQRSSRTSTPVTRTDLSQKSNISRSSVHTAIPINSQKSSTPAIRTDLSQKSRSSVHTAIPISSPDILQKSILNSSRSSIRIQESQKSENASRKSTTFRTPVSSNSQAGFRAIPISESMPFETSYLPPKTSRFSPKNRSSASTPIAIVTPNYSNFRPVIKRSEFRSGLMNRSVFDLSATRKKSNNLLFSDSNLNSPAAKNLSDSQISRQNSVCSLERSPPHPTSAFNTTGLKTNGERRSNLGAPTTRHWKKDKEKCQPKTRKTDARICTFNCRSIATDDRLADLLQEADRIKYDIIGLSETKRGAELQAKSADGTGIFLGKRNEASVSGGVGFITHKSMTPKVKEVKFINHRIATLTFGVSKRFNCTVIQTYAPIGTSNDEEIAEFYESVEDVIRQSKSKFKIIMGDFNARIGCRANPSETFIGPHSMEARNEPGDYLASFCENNRIFHTNSFFEKASNRRWTFVSPDGNHKHEIDHILANGRFFTDTHVVPSFTIGSDHRLVRTHLHFNLKFVKHQEFRSRRLPRKMIDESLISTNCELTQEPPPNPIIDVYYNNIVNMLNSIQEKSMVPQPNHSKNRISEDTRELLKLRREMDRTSPTFHIFSALCRDEIAKDHQEFATTRLVNAAMAKKSMKKVARNLAEYSSTIPSLKSSTNGNRITQRRGIEQEIQKFYTNLFKSTINPTIQRRPRRLGKPPSFLPCEIRSALSTFPNGKSAGEDKITADFLKKCTEKIIGTITKCFNQIIDQCQIPQAWKNSKTILIFKKGDRENLENYRPITILPVLYKLFTKCILRRIRRTLEEAQPIEQAGFRRSFSTLDHISTIQRILEASREHQIPLVLVFVDYHKAFDSIEPFAVWTALQNQGVDQYYINILEKCYQNCSTTISPFFKKVTIPISKGVRQGDPISPNLFSACIEEIFRSTKWDDYGININGCKLNHLRFADDVVLIAHNPHQATSMLNDLVKESAKVGLRINESKTKSMRNRFAISSPITIANTPIGNVEEYVYLGRQLNPPNEILPEIHRRRRAGWAAFKSIEQATDSMTCQKTKAKLFDQTVLPALCYGAETWTLTKKNSEALRVSHAALERRLVGIKLSEQRERGIHQEDIRRLSQVKDPLKHIRQQKLRWAGHIARRTDSRWTTTTLEWCPRDWKRPVGRPPMRWSDELRKNYCIYDNNNKMVKHWTTLTKSNITPQNQYESPRSFSIVTSSSQKSISSRNTPNTSRSYVPSPSSPSDEKFEFEMNANDPIYGNREIDDENDVEPMDVSENSVKFSGFSQEHAAGDFSNFFEDSEKSLFIDSQD</sequence>
<dbReference type="FunFam" id="3.40.50.300:FF:000870">
    <property type="entry name" value="MutS protein homolog 4"/>
    <property type="match status" value="1"/>
</dbReference>
<feature type="compositionally biased region" description="Polar residues" evidence="5">
    <location>
        <begin position="1027"/>
        <end position="1039"/>
    </location>
</feature>
<feature type="region of interest" description="Disordered" evidence="5">
    <location>
        <begin position="155"/>
        <end position="178"/>
    </location>
</feature>
<dbReference type="SUPFAM" id="SSF52540">
    <property type="entry name" value="P-loop containing nucleoside triphosphate hydrolases"/>
    <property type="match status" value="1"/>
</dbReference>
<dbReference type="SUPFAM" id="SSF56219">
    <property type="entry name" value="DNase I-like"/>
    <property type="match status" value="1"/>
</dbReference>
<dbReference type="Gene3D" id="3.60.10.10">
    <property type="entry name" value="Endonuclease/exonuclease/phosphatase"/>
    <property type="match status" value="1"/>
</dbReference>
<dbReference type="PROSITE" id="PS00486">
    <property type="entry name" value="DNA_MISMATCH_REPAIR_2"/>
    <property type="match status" value="1"/>
</dbReference>
<feature type="compositionally biased region" description="Low complexity" evidence="5">
    <location>
        <begin position="2487"/>
        <end position="2501"/>
    </location>
</feature>
<gene>
    <name evidence="7" type="ORF">CAMP_LOCUS12136</name>
</gene>
<dbReference type="PROSITE" id="PS50878">
    <property type="entry name" value="RT_POL"/>
    <property type="match status" value="1"/>
</dbReference>
<feature type="compositionally biased region" description="Polar residues" evidence="5">
    <location>
        <begin position="1157"/>
        <end position="1176"/>
    </location>
</feature>